<proteinExistence type="predicted"/>
<keyword evidence="1" id="KW-0732">Signal</keyword>
<evidence type="ECO:0000256" key="1">
    <source>
        <dbReference type="SAM" id="SignalP"/>
    </source>
</evidence>
<sequence length="131" mass="14045">MRLSALLTRLSAVGLLLIDNTTGQCTGQGPGNCNLGFVGSVSFDIPPETGFRWTTAVIYNYECDTIGGPYDPPFQGLAMDSQLPYTVDLTYLPTNDASGNIGFAYGGYYFEGQFACSGDTGLRKCQHAFPC</sequence>
<dbReference type="Proteomes" id="UP000235786">
    <property type="component" value="Unassembled WGS sequence"/>
</dbReference>
<dbReference type="AlphaFoldDB" id="A0A2J6QUI6"/>
<evidence type="ECO:0000313" key="2">
    <source>
        <dbReference type="EMBL" id="PMD29926.1"/>
    </source>
</evidence>
<dbReference type="EMBL" id="KZ613970">
    <property type="protein sequence ID" value="PMD29926.1"/>
    <property type="molecule type" value="Genomic_DNA"/>
</dbReference>
<organism evidence="2 3">
    <name type="scientific">Hyaloscypha variabilis (strain UAMH 11265 / GT02V1 / F)</name>
    <name type="common">Meliniomyces variabilis</name>
    <dbReference type="NCBI Taxonomy" id="1149755"/>
    <lineage>
        <taxon>Eukaryota</taxon>
        <taxon>Fungi</taxon>
        <taxon>Dikarya</taxon>
        <taxon>Ascomycota</taxon>
        <taxon>Pezizomycotina</taxon>
        <taxon>Leotiomycetes</taxon>
        <taxon>Helotiales</taxon>
        <taxon>Hyaloscyphaceae</taxon>
        <taxon>Hyaloscypha</taxon>
        <taxon>Hyaloscypha variabilis</taxon>
    </lineage>
</organism>
<keyword evidence="3" id="KW-1185">Reference proteome</keyword>
<accession>A0A2J6QUI6</accession>
<dbReference type="OrthoDB" id="4399777at2759"/>
<name>A0A2J6QUI6_HYAVF</name>
<reference evidence="2 3" key="1">
    <citation type="submission" date="2016-04" db="EMBL/GenBank/DDBJ databases">
        <title>A degradative enzymes factory behind the ericoid mycorrhizal symbiosis.</title>
        <authorList>
            <consortium name="DOE Joint Genome Institute"/>
            <person name="Martino E."/>
            <person name="Morin E."/>
            <person name="Grelet G."/>
            <person name="Kuo A."/>
            <person name="Kohler A."/>
            <person name="Daghino S."/>
            <person name="Barry K."/>
            <person name="Choi C."/>
            <person name="Cichocki N."/>
            <person name="Clum A."/>
            <person name="Copeland A."/>
            <person name="Hainaut M."/>
            <person name="Haridas S."/>
            <person name="Labutti K."/>
            <person name="Lindquist E."/>
            <person name="Lipzen A."/>
            <person name="Khouja H.-R."/>
            <person name="Murat C."/>
            <person name="Ohm R."/>
            <person name="Olson A."/>
            <person name="Spatafora J."/>
            <person name="Veneault-Fourrey C."/>
            <person name="Henrissat B."/>
            <person name="Grigoriev I."/>
            <person name="Martin F."/>
            <person name="Perotto S."/>
        </authorList>
    </citation>
    <scope>NUCLEOTIDE SEQUENCE [LARGE SCALE GENOMIC DNA]</scope>
    <source>
        <strain evidence="2 3">F</strain>
    </source>
</reference>
<protein>
    <submittedName>
        <fullName evidence="2">Uncharacterized protein</fullName>
    </submittedName>
</protein>
<evidence type="ECO:0000313" key="3">
    <source>
        <dbReference type="Proteomes" id="UP000235786"/>
    </source>
</evidence>
<feature type="chain" id="PRO_5014362451" evidence="1">
    <location>
        <begin position="24"/>
        <end position="131"/>
    </location>
</feature>
<feature type="signal peptide" evidence="1">
    <location>
        <begin position="1"/>
        <end position="23"/>
    </location>
</feature>
<gene>
    <name evidence="2" type="ORF">L207DRAFT_642032</name>
</gene>